<sequence>MTRYGIFAGLIVSCFLATAANSAPITYGCDTPADRFSAIEQNVDLKNFSIKTNIQPNEFRKGKYSPLAQIYFESMDEKSRWAVQVIAPDYKSKTALVFLNMTVDGKTDEPFLIGNVNIGQRLPIEVSVTNGDKIKFRIGEMDGNPELKLGSQAKLNIICSTGDFVFSDLEWSSK</sequence>
<gene>
    <name evidence="2" type="ORF">EUU25_14610</name>
</gene>
<feature type="signal peptide" evidence="1">
    <location>
        <begin position="1"/>
        <end position="19"/>
    </location>
</feature>
<evidence type="ECO:0000256" key="1">
    <source>
        <dbReference type="SAM" id="SignalP"/>
    </source>
</evidence>
<reference evidence="3" key="1">
    <citation type="submission" date="2019-01" db="EMBL/GenBank/DDBJ databases">
        <title>Sphingorhabdus lacus sp.nov., isolated from an oligotrophic freshwater lake.</title>
        <authorList>
            <person name="Park M."/>
        </authorList>
    </citation>
    <scope>NUCLEOTIDE SEQUENCE [LARGE SCALE GENOMIC DNA]</scope>
    <source>
        <strain evidence="3">IMCC1753</strain>
    </source>
</reference>
<dbReference type="EMBL" id="CP035733">
    <property type="protein sequence ID" value="QGY81740.1"/>
    <property type="molecule type" value="Genomic_DNA"/>
</dbReference>
<name>A0A6I6L667_9SPHN</name>
<keyword evidence="3" id="KW-1185">Reference proteome</keyword>
<dbReference type="PROSITE" id="PS51257">
    <property type="entry name" value="PROKAR_LIPOPROTEIN"/>
    <property type="match status" value="1"/>
</dbReference>
<organism evidence="2 3">
    <name type="scientific">Sphingorhabdus lacus</name>
    <dbReference type="NCBI Taxonomy" id="392610"/>
    <lineage>
        <taxon>Bacteria</taxon>
        <taxon>Pseudomonadati</taxon>
        <taxon>Pseudomonadota</taxon>
        <taxon>Alphaproteobacteria</taxon>
        <taxon>Sphingomonadales</taxon>
        <taxon>Sphingomonadaceae</taxon>
        <taxon>Sphingorhabdus</taxon>
    </lineage>
</organism>
<evidence type="ECO:0000313" key="3">
    <source>
        <dbReference type="Proteomes" id="UP000428803"/>
    </source>
</evidence>
<proteinExistence type="predicted"/>
<dbReference type="RefSeq" id="WP_158902215.1">
    <property type="nucleotide sequence ID" value="NZ_CP035733.1"/>
</dbReference>
<dbReference type="KEGG" id="slaa:EUU25_14610"/>
<keyword evidence="1" id="KW-0732">Signal</keyword>
<evidence type="ECO:0000313" key="2">
    <source>
        <dbReference type="EMBL" id="QGY81740.1"/>
    </source>
</evidence>
<feature type="chain" id="PRO_5026136448" evidence="1">
    <location>
        <begin position="20"/>
        <end position="174"/>
    </location>
</feature>
<accession>A0A6I6L667</accession>
<dbReference type="Proteomes" id="UP000428803">
    <property type="component" value="Chromosome"/>
</dbReference>
<protein>
    <submittedName>
        <fullName evidence="2">Uncharacterized protein</fullName>
    </submittedName>
</protein>
<dbReference type="AlphaFoldDB" id="A0A6I6L667"/>
<dbReference type="OrthoDB" id="7570176at2"/>